<feature type="region of interest" description="Disordered" evidence="1">
    <location>
        <begin position="1"/>
        <end position="30"/>
    </location>
</feature>
<accession>A0A834XU98</accession>
<name>A0A834XU98_APHGI</name>
<evidence type="ECO:0000256" key="1">
    <source>
        <dbReference type="SAM" id="MobiDB-lite"/>
    </source>
</evidence>
<feature type="region of interest" description="Disordered" evidence="1">
    <location>
        <begin position="573"/>
        <end position="597"/>
    </location>
</feature>
<dbReference type="Proteomes" id="UP000639338">
    <property type="component" value="Unassembled WGS sequence"/>
</dbReference>
<sequence>MDKYRRRAKRFEDLPPANNGKESSPKPTPKIYIDSFGKTSAFKDITHSPSTQYMSIKIPSSPYVRRDIHSSVERRKFLKSLSNNSGTNDSSEKLTLLSEQKIHMNGCSYNLTNMCLCKDVMVLEKRQRERSIKIINQDSNQELPNTTIEGSILAGDLVGLHYRNEIENSPCNSTELYGDSSYYSDISSKESVTNTASGQYLKPLERNYNNKYDTSSSCSSQSTSAAYLADVSNSDDLSSFESQAYQTLVTQYSDEKSQPINPFLRRLVKQIDSNNNNEESDDDDNDDKPDELFTKLSQSYIKNPNEFTGKLLSILETSCIDDEEKCDLSKKYANICDNIQEEILANEHDKLPVEITEDYTDLGVSITLDHSSISDDKNILNNSFLIEEDEVNRSIMIEAVKKRNTCYEIKKEFPDDNNNDDVNNKNKRNSINEIKTSYNFNKIKNMFEMISKTNDYCSYLNEHKKNIRDVTTRIINDKKIDVDHQKSKNILSPSVGYLDVGITKETPAAKLALRNAQGLKNNWISPTYLKKNSATSNDKQVEFKKSYSIDSGKNTLTPSFSDDSDKSLDGWKVFGGRKKTTPSPTEDYHPKRPNDLPLTKFVNNDNKAPSGWQVFGERKKIQSTSIRCLNNEKNTPGTWQSTKKNESTVWQVVCGGGKPIESPVGQYIRGDDSKLIPNKNVNKIGKSTEV</sequence>
<comment type="caution">
    <text evidence="2">The sequence shown here is derived from an EMBL/GenBank/DDBJ whole genome shotgun (WGS) entry which is preliminary data.</text>
</comment>
<reference evidence="2 3" key="1">
    <citation type="submission" date="2020-08" db="EMBL/GenBank/DDBJ databases">
        <title>Aphidius gifuensis genome sequencing and assembly.</title>
        <authorList>
            <person name="Du Z."/>
        </authorList>
    </citation>
    <scope>NUCLEOTIDE SEQUENCE [LARGE SCALE GENOMIC DNA]</scope>
    <source>
        <strain evidence="2">YNYX2018</strain>
        <tissue evidence="2">Adults</tissue>
    </source>
</reference>
<dbReference type="EMBL" id="JACMRX010000004">
    <property type="protein sequence ID" value="KAF7991359.1"/>
    <property type="molecule type" value="Genomic_DNA"/>
</dbReference>
<organism evidence="2 3">
    <name type="scientific">Aphidius gifuensis</name>
    <name type="common">Parasitoid wasp</name>
    <dbReference type="NCBI Taxonomy" id="684658"/>
    <lineage>
        <taxon>Eukaryota</taxon>
        <taxon>Metazoa</taxon>
        <taxon>Ecdysozoa</taxon>
        <taxon>Arthropoda</taxon>
        <taxon>Hexapoda</taxon>
        <taxon>Insecta</taxon>
        <taxon>Pterygota</taxon>
        <taxon>Neoptera</taxon>
        <taxon>Endopterygota</taxon>
        <taxon>Hymenoptera</taxon>
        <taxon>Apocrita</taxon>
        <taxon>Ichneumonoidea</taxon>
        <taxon>Braconidae</taxon>
        <taxon>Aphidiinae</taxon>
        <taxon>Aphidius</taxon>
    </lineage>
</organism>
<gene>
    <name evidence="2" type="ORF">HCN44_002921</name>
</gene>
<proteinExistence type="predicted"/>
<dbReference type="AlphaFoldDB" id="A0A834XU98"/>
<protein>
    <submittedName>
        <fullName evidence="2">Uncharacterized protein</fullName>
    </submittedName>
</protein>
<keyword evidence="3" id="KW-1185">Reference proteome</keyword>
<evidence type="ECO:0000313" key="2">
    <source>
        <dbReference type="EMBL" id="KAF7991359.1"/>
    </source>
</evidence>
<evidence type="ECO:0000313" key="3">
    <source>
        <dbReference type="Proteomes" id="UP000639338"/>
    </source>
</evidence>